<reference evidence="2 3" key="1">
    <citation type="journal article" date="2016" name="Nat. Commun.">
        <title>Thousands of microbial genomes shed light on interconnected biogeochemical processes in an aquifer system.</title>
        <authorList>
            <person name="Anantharaman K."/>
            <person name="Brown C.T."/>
            <person name="Hug L.A."/>
            <person name="Sharon I."/>
            <person name="Castelle C.J."/>
            <person name="Probst A.J."/>
            <person name="Thomas B.C."/>
            <person name="Singh A."/>
            <person name="Wilkins M.J."/>
            <person name="Karaoz U."/>
            <person name="Brodie E.L."/>
            <person name="Williams K.H."/>
            <person name="Hubbard S.S."/>
            <person name="Banfield J.F."/>
        </authorList>
    </citation>
    <scope>NUCLEOTIDE SEQUENCE [LARGE SCALE GENOMIC DNA]</scope>
</reference>
<evidence type="ECO:0000259" key="1">
    <source>
        <dbReference type="SMART" id="SM00481"/>
    </source>
</evidence>
<dbReference type="SUPFAM" id="SSF89550">
    <property type="entry name" value="PHP domain-like"/>
    <property type="match status" value="1"/>
</dbReference>
<evidence type="ECO:0000313" key="2">
    <source>
        <dbReference type="EMBL" id="OGB89394.1"/>
    </source>
</evidence>
<sequence>MSADLHIHSNLSDGTETPEEIVKLAQAAGIKTIALTDHDNIDGIEVAMVSGQGHGVEVIPGIEFTTENPRAEVHILGYFFDHHDAELSDILGKIQQGRVERIYKIVEKLKGQGVEIEADEIFAISGQKSPGRPHVARVLIAKGLVANFKEAFSRYLDFRAPAYVPHYRLLPAEAVALIKKAGGIPVFAHPVISNCDEVIPELMAAGLRGIEIYYPGYYADQIEHYLALARKNGLLATGGSDYHGAEGGRELKLGEHTIPDELVDKLRNEHIRGN</sequence>
<gene>
    <name evidence="2" type="ORF">A2625_07885</name>
</gene>
<feature type="domain" description="Polymerase/histidinol phosphatase N-terminal" evidence="1">
    <location>
        <begin position="3"/>
        <end position="68"/>
    </location>
</feature>
<organism evidence="2 3">
    <name type="scientific">candidate division WOR-1 bacterium RIFCSPHIGHO2_01_FULL_53_15</name>
    <dbReference type="NCBI Taxonomy" id="1802564"/>
    <lineage>
        <taxon>Bacteria</taxon>
        <taxon>Bacillati</taxon>
        <taxon>Saganbacteria</taxon>
    </lineage>
</organism>
<dbReference type="CDD" id="cd07438">
    <property type="entry name" value="PHP_HisPPase_AMP"/>
    <property type="match status" value="1"/>
</dbReference>
<name>A0A1F4Q0E5_UNCSA</name>
<dbReference type="PANTHER" id="PTHR42924:SF3">
    <property type="entry name" value="POLYMERASE_HISTIDINOL PHOSPHATASE N-TERMINAL DOMAIN-CONTAINING PROTEIN"/>
    <property type="match status" value="1"/>
</dbReference>
<dbReference type="EMBL" id="METM01000026">
    <property type="protein sequence ID" value="OGB89394.1"/>
    <property type="molecule type" value="Genomic_DNA"/>
</dbReference>
<evidence type="ECO:0000313" key="3">
    <source>
        <dbReference type="Proteomes" id="UP000178724"/>
    </source>
</evidence>
<dbReference type="GO" id="GO:0035312">
    <property type="term" value="F:5'-3' DNA exonuclease activity"/>
    <property type="evidence" value="ECO:0007669"/>
    <property type="project" value="TreeGrafter"/>
</dbReference>
<dbReference type="SMART" id="SM00481">
    <property type="entry name" value="POLIIIAc"/>
    <property type="match status" value="1"/>
</dbReference>
<dbReference type="GO" id="GO:0004534">
    <property type="term" value="F:5'-3' RNA exonuclease activity"/>
    <property type="evidence" value="ECO:0007669"/>
    <property type="project" value="TreeGrafter"/>
</dbReference>
<proteinExistence type="predicted"/>
<dbReference type="InterPro" id="IPR004013">
    <property type="entry name" value="PHP_dom"/>
</dbReference>
<dbReference type="InterPro" id="IPR016195">
    <property type="entry name" value="Pol/histidinol_Pase-like"/>
</dbReference>
<dbReference type="AlphaFoldDB" id="A0A1F4Q0E5"/>
<dbReference type="Gene3D" id="1.10.150.650">
    <property type="match status" value="1"/>
</dbReference>
<dbReference type="Gene3D" id="3.20.20.140">
    <property type="entry name" value="Metal-dependent hydrolases"/>
    <property type="match status" value="1"/>
</dbReference>
<dbReference type="Pfam" id="PF02811">
    <property type="entry name" value="PHP"/>
    <property type="match status" value="1"/>
</dbReference>
<dbReference type="PANTHER" id="PTHR42924">
    <property type="entry name" value="EXONUCLEASE"/>
    <property type="match status" value="1"/>
</dbReference>
<protein>
    <recommendedName>
        <fullName evidence="1">Polymerase/histidinol phosphatase N-terminal domain-containing protein</fullName>
    </recommendedName>
</protein>
<dbReference type="InterPro" id="IPR003141">
    <property type="entry name" value="Pol/His_phosphatase_N"/>
</dbReference>
<dbReference type="InterPro" id="IPR052018">
    <property type="entry name" value="PHP_domain"/>
</dbReference>
<accession>A0A1F4Q0E5</accession>
<comment type="caution">
    <text evidence="2">The sequence shown here is derived from an EMBL/GenBank/DDBJ whole genome shotgun (WGS) entry which is preliminary data.</text>
</comment>
<dbReference type="Proteomes" id="UP000178724">
    <property type="component" value="Unassembled WGS sequence"/>
</dbReference>